<proteinExistence type="predicted"/>
<gene>
    <name evidence="3" type="ORF">OG929_30630</name>
</gene>
<keyword evidence="4" id="KW-1185">Reference proteome</keyword>
<dbReference type="EMBL" id="CP109011">
    <property type="protein sequence ID" value="WUT46389.1"/>
    <property type="molecule type" value="Genomic_DNA"/>
</dbReference>
<keyword evidence="2" id="KW-0732">Signal</keyword>
<protein>
    <submittedName>
        <fullName evidence="3">Uncharacterized protein</fullName>
    </submittedName>
</protein>
<evidence type="ECO:0000313" key="3">
    <source>
        <dbReference type="EMBL" id="WUT46389.1"/>
    </source>
</evidence>
<evidence type="ECO:0000313" key="4">
    <source>
        <dbReference type="Proteomes" id="UP001432168"/>
    </source>
</evidence>
<feature type="signal peptide" evidence="2">
    <location>
        <begin position="1"/>
        <end position="38"/>
    </location>
</feature>
<dbReference type="PROSITE" id="PS51257">
    <property type="entry name" value="PROKAR_LIPOPROTEIN"/>
    <property type="match status" value="1"/>
</dbReference>
<evidence type="ECO:0000256" key="1">
    <source>
        <dbReference type="SAM" id="MobiDB-lite"/>
    </source>
</evidence>
<sequence>MSRTDGARRSSMPLTVAVSVAAALLTAGCAGLTGSAHAGGCRADDTWSPAQRARWLRPAVSFPGAAGAAVVIRPRSLADGGPLCEPIAVQVQFWRLTATAAGTDMTSVLRVRLATLGSEDRTVGFPAGLAAGERDGCTGVLMAAYTGAPLTWSELPEDTGSLGSGTARVRFRTDRIGAYRLLPPAHPRPCRTAGRPTPTPSAPPATANPWGLNHP</sequence>
<organism evidence="3 4">
    <name type="scientific">Streptomyces pseudovenezuelae</name>
    <dbReference type="NCBI Taxonomy" id="67350"/>
    <lineage>
        <taxon>Bacteria</taxon>
        <taxon>Bacillati</taxon>
        <taxon>Actinomycetota</taxon>
        <taxon>Actinomycetes</taxon>
        <taxon>Kitasatosporales</taxon>
        <taxon>Streptomycetaceae</taxon>
        <taxon>Streptomyces</taxon>
        <taxon>Streptomyces aurantiacus group</taxon>
    </lineage>
</organism>
<dbReference type="RefSeq" id="WP_329267577.1">
    <property type="nucleotide sequence ID" value="NZ_CP109011.1"/>
</dbReference>
<dbReference type="Proteomes" id="UP001432168">
    <property type="component" value="Chromosome"/>
</dbReference>
<name>A0ABZ1X2Z8_9ACTN</name>
<accession>A0ABZ1X2Z8</accession>
<reference evidence="3" key="1">
    <citation type="submission" date="2022-10" db="EMBL/GenBank/DDBJ databases">
        <title>The complete genomes of actinobacterial strains from the NBC collection.</title>
        <authorList>
            <person name="Joergensen T.S."/>
            <person name="Alvarez Arevalo M."/>
            <person name="Sterndorff E.B."/>
            <person name="Faurdal D."/>
            <person name="Vuksanovic O."/>
            <person name="Mourched A.-S."/>
            <person name="Charusanti P."/>
            <person name="Shaw S."/>
            <person name="Blin K."/>
            <person name="Weber T."/>
        </authorList>
    </citation>
    <scope>NUCLEOTIDE SEQUENCE</scope>
    <source>
        <strain evidence="3">NBC_00686</strain>
    </source>
</reference>
<evidence type="ECO:0000256" key="2">
    <source>
        <dbReference type="SAM" id="SignalP"/>
    </source>
</evidence>
<feature type="region of interest" description="Disordered" evidence="1">
    <location>
        <begin position="182"/>
        <end position="215"/>
    </location>
</feature>
<feature type="chain" id="PRO_5046017136" evidence="2">
    <location>
        <begin position="39"/>
        <end position="215"/>
    </location>
</feature>